<protein>
    <submittedName>
        <fullName evidence="2">Uncharacterized protein</fullName>
    </submittedName>
</protein>
<accession>A0A1H3XKP6</accession>
<keyword evidence="1" id="KW-1133">Transmembrane helix</keyword>
<keyword evidence="1" id="KW-0472">Membrane</keyword>
<keyword evidence="3" id="KW-1185">Reference proteome</keyword>
<dbReference type="EMBL" id="FNQS01000002">
    <property type="protein sequence ID" value="SEA00035.1"/>
    <property type="molecule type" value="Genomic_DNA"/>
</dbReference>
<feature type="transmembrane region" description="Helical" evidence="1">
    <location>
        <begin position="96"/>
        <end position="121"/>
    </location>
</feature>
<dbReference type="Proteomes" id="UP000187280">
    <property type="component" value="Unassembled WGS sequence"/>
</dbReference>
<evidence type="ECO:0000256" key="1">
    <source>
        <dbReference type="SAM" id="Phobius"/>
    </source>
</evidence>
<feature type="transmembrane region" description="Helical" evidence="1">
    <location>
        <begin position="127"/>
        <end position="150"/>
    </location>
</feature>
<sequence>MFILNQLYTFTIPSTSFTPNGDRFGDYLRVIYQGNVFYTHKVNYKHPEQFERLSTTGNWYFCAHQLADGSYWIHWIADDNGLILEPENASQKAGPILIQSIVSSLLTLLAAIAFCIFIHTYPVLATTVAMVGIFAAIGASVSLSNLFAFYHPFNILSLKYLARVKSQDRRFFTSPPTNETHFIVKALDEQWRSQAKDSDLLLEGNVNHVQDMSWSARKGEDEVHYKAFFFTCSNRSLIMCWNRSDSSVHTPVHLTCAPPFMAINDHVRCLYENKEKQSILAQRLPSQTHKVISLINLTEGSAYRLRGAGVLGIRPNIIERCTLYSLGQYTS</sequence>
<organism evidence="2 3">
    <name type="scientific">Lonsdalea quercina</name>
    <dbReference type="NCBI Taxonomy" id="71657"/>
    <lineage>
        <taxon>Bacteria</taxon>
        <taxon>Pseudomonadati</taxon>
        <taxon>Pseudomonadota</taxon>
        <taxon>Gammaproteobacteria</taxon>
        <taxon>Enterobacterales</taxon>
        <taxon>Pectobacteriaceae</taxon>
        <taxon>Lonsdalea</taxon>
    </lineage>
</organism>
<name>A0A1H3XKP6_9GAMM</name>
<evidence type="ECO:0000313" key="3">
    <source>
        <dbReference type="Proteomes" id="UP000187280"/>
    </source>
</evidence>
<keyword evidence="1" id="KW-0812">Transmembrane</keyword>
<dbReference type="AlphaFoldDB" id="A0A1H3XKP6"/>
<proteinExistence type="predicted"/>
<evidence type="ECO:0000313" key="2">
    <source>
        <dbReference type="EMBL" id="SEA00035.1"/>
    </source>
</evidence>
<gene>
    <name evidence="2" type="ORF">SAMN02982996_00686</name>
</gene>
<reference evidence="2 3" key="1">
    <citation type="submission" date="2016-10" db="EMBL/GenBank/DDBJ databases">
        <authorList>
            <person name="de Groot N.N."/>
        </authorList>
    </citation>
    <scope>NUCLEOTIDE SEQUENCE [LARGE SCALE GENOMIC DNA]</scope>
    <source>
        <strain evidence="2 3">ATCC 29281</strain>
    </source>
</reference>